<dbReference type="InterPro" id="IPR000175">
    <property type="entry name" value="Na/ntran_symport"/>
</dbReference>
<dbReference type="PROSITE" id="PS50267">
    <property type="entry name" value="NA_NEUROTRAN_SYMP_3"/>
    <property type="match status" value="1"/>
</dbReference>
<evidence type="ECO:0000256" key="2">
    <source>
        <dbReference type="ARBA" id="ARBA00022448"/>
    </source>
</evidence>
<keyword evidence="3 6" id="KW-0812">Transmembrane</keyword>
<dbReference type="PANTHER" id="PTHR11616">
    <property type="entry name" value="SODIUM/CHLORIDE DEPENDENT TRANSPORTER"/>
    <property type="match status" value="1"/>
</dbReference>
<keyword evidence="5 6" id="KW-0472">Membrane</keyword>
<dbReference type="Pfam" id="PF00209">
    <property type="entry name" value="SNF"/>
    <property type="match status" value="1"/>
</dbReference>
<keyword evidence="4 6" id="KW-1133">Transmembrane helix</keyword>
<keyword evidence="7" id="KW-1185">Reference proteome</keyword>
<sequence length="176" mass="20014">MGVMFGSRPSLWWKICWVGLTPAFITFILLFACVDYSPASYGEYTYPALAEALGWLMVVASVIWIPGCALYKLYMEDEGKSFLQKLRLQSMPNRYWGPALVKHRRLIDYVDDFVVDPEGDKKRLAYVNQGYSDYSAATSYTLDDRASVGTRDMSLTTISFDDDVMFTSRLSLETSL</sequence>
<feature type="transmembrane region" description="Helical" evidence="6">
    <location>
        <begin position="52"/>
        <end position="74"/>
    </location>
</feature>
<evidence type="ECO:0000256" key="5">
    <source>
        <dbReference type="ARBA" id="ARBA00023136"/>
    </source>
</evidence>
<dbReference type="GeneID" id="101858507"/>
<organism evidence="7 8">
    <name type="scientific">Aplysia californica</name>
    <name type="common">California sea hare</name>
    <dbReference type="NCBI Taxonomy" id="6500"/>
    <lineage>
        <taxon>Eukaryota</taxon>
        <taxon>Metazoa</taxon>
        <taxon>Spiralia</taxon>
        <taxon>Lophotrochozoa</taxon>
        <taxon>Mollusca</taxon>
        <taxon>Gastropoda</taxon>
        <taxon>Heterobranchia</taxon>
        <taxon>Euthyneura</taxon>
        <taxon>Tectipleura</taxon>
        <taxon>Aplysiida</taxon>
        <taxon>Aplysioidea</taxon>
        <taxon>Aplysiidae</taxon>
        <taxon>Aplysia</taxon>
    </lineage>
</organism>
<feature type="transmembrane region" description="Helical" evidence="6">
    <location>
        <begin position="12"/>
        <end position="32"/>
    </location>
</feature>
<proteinExistence type="predicted"/>
<name>A0ABM1VYE6_APLCA</name>
<reference evidence="8" key="1">
    <citation type="submission" date="2025-08" db="UniProtKB">
        <authorList>
            <consortium name="RefSeq"/>
        </authorList>
    </citation>
    <scope>IDENTIFICATION</scope>
</reference>
<evidence type="ECO:0000256" key="4">
    <source>
        <dbReference type="ARBA" id="ARBA00022989"/>
    </source>
</evidence>
<evidence type="ECO:0000256" key="1">
    <source>
        <dbReference type="ARBA" id="ARBA00004141"/>
    </source>
</evidence>
<dbReference type="InterPro" id="IPR037272">
    <property type="entry name" value="SNS_sf"/>
</dbReference>
<evidence type="ECO:0000256" key="3">
    <source>
        <dbReference type="ARBA" id="ARBA00022692"/>
    </source>
</evidence>
<dbReference type="RefSeq" id="XP_035827439.1">
    <property type="nucleotide sequence ID" value="XM_035971546.1"/>
</dbReference>
<evidence type="ECO:0000256" key="6">
    <source>
        <dbReference type="SAM" id="Phobius"/>
    </source>
</evidence>
<comment type="subcellular location">
    <subcellularLocation>
        <location evidence="1">Membrane</location>
        <topology evidence="1">Multi-pass membrane protein</topology>
    </subcellularLocation>
</comment>
<evidence type="ECO:0000313" key="8">
    <source>
        <dbReference type="RefSeq" id="XP_035827439.1"/>
    </source>
</evidence>
<dbReference type="Proteomes" id="UP000694888">
    <property type="component" value="Unplaced"/>
</dbReference>
<gene>
    <name evidence="8" type="primary">LOC101858507</name>
</gene>
<accession>A0ABM1VYE6</accession>
<keyword evidence="2" id="KW-0813">Transport</keyword>
<evidence type="ECO:0000313" key="7">
    <source>
        <dbReference type="Proteomes" id="UP000694888"/>
    </source>
</evidence>
<dbReference type="SUPFAM" id="SSF161070">
    <property type="entry name" value="SNF-like"/>
    <property type="match status" value="1"/>
</dbReference>
<protein>
    <submittedName>
        <fullName evidence="8">Sodium- and chloride-dependent glycine transporter 2</fullName>
    </submittedName>
</protein>
<dbReference type="PANTHER" id="PTHR11616:SF240">
    <property type="entry name" value="BLOATED TUBULES, ISOFORM B-RELATED"/>
    <property type="match status" value="1"/>
</dbReference>